<reference evidence="7 8" key="1">
    <citation type="journal article" date="2020" name="Antonie Van Leeuwenhoek">
        <title>Rhodopirellula heiligendammensis sp. nov., Rhodopirellula pilleata sp. nov., and Rhodopirellula solitaria sp. nov. isolated from natural or artificial marine surfaces in Northern Germany and California, USA, and emended description of the genus Rhodopirellula.</title>
        <authorList>
            <person name="Kallscheuer N."/>
            <person name="Wiegand S."/>
            <person name="Jogler M."/>
            <person name="Boedeker C."/>
            <person name="Peeters S.H."/>
            <person name="Rast P."/>
            <person name="Heuer A."/>
            <person name="Jetten M.S.M."/>
            <person name="Rohde M."/>
            <person name="Jogler C."/>
        </authorList>
    </citation>
    <scope>NUCLEOTIDE SEQUENCE [LARGE SCALE GENOMIC DNA]</scope>
    <source>
        <strain evidence="7 8">Poly21</strain>
    </source>
</reference>
<dbReference type="InterPro" id="IPR013324">
    <property type="entry name" value="RNA_pol_sigma_r3/r4-like"/>
</dbReference>
<protein>
    <submittedName>
        <fullName evidence="7">RNA polymerase sigma factor CnrH</fullName>
    </submittedName>
</protein>
<dbReference type="InterPro" id="IPR007627">
    <property type="entry name" value="RNA_pol_sigma70_r2"/>
</dbReference>
<feature type="domain" description="RNA polymerase sigma-70 region 2" evidence="6">
    <location>
        <begin position="29"/>
        <end position="97"/>
    </location>
</feature>
<dbReference type="Gene3D" id="1.10.1740.10">
    <property type="match status" value="1"/>
</dbReference>
<dbReference type="OrthoDB" id="255903at2"/>
<dbReference type="Proteomes" id="UP000319908">
    <property type="component" value="Unassembled WGS sequence"/>
</dbReference>
<dbReference type="GO" id="GO:0003677">
    <property type="term" value="F:DNA binding"/>
    <property type="evidence" value="ECO:0007669"/>
    <property type="project" value="UniProtKB-KW"/>
</dbReference>
<dbReference type="GO" id="GO:0016987">
    <property type="term" value="F:sigma factor activity"/>
    <property type="evidence" value="ECO:0007669"/>
    <property type="project" value="UniProtKB-KW"/>
</dbReference>
<gene>
    <name evidence="7" type="primary">cnrH_1</name>
    <name evidence="7" type="ORF">Poly21_02870</name>
</gene>
<dbReference type="EMBL" id="SJPU01000001">
    <property type="protein sequence ID" value="TWU18132.1"/>
    <property type="molecule type" value="Genomic_DNA"/>
</dbReference>
<dbReference type="InterPro" id="IPR013325">
    <property type="entry name" value="RNA_pol_sigma_r2"/>
</dbReference>
<accession>A0A5C6C1U6</accession>
<dbReference type="SUPFAM" id="SSF88659">
    <property type="entry name" value="Sigma3 and sigma4 domains of RNA polymerase sigma factors"/>
    <property type="match status" value="1"/>
</dbReference>
<keyword evidence="2" id="KW-0805">Transcription regulation</keyword>
<keyword evidence="8" id="KW-1185">Reference proteome</keyword>
<comment type="caution">
    <text evidence="7">The sequence shown here is derived from an EMBL/GenBank/DDBJ whole genome shotgun (WGS) entry which is preliminary data.</text>
</comment>
<evidence type="ECO:0000256" key="1">
    <source>
        <dbReference type="ARBA" id="ARBA00010641"/>
    </source>
</evidence>
<dbReference type="AlphaFoldDB" id="A0A5C6C1U6"/>
<name>A0A5C6C1U6_9BACT</name>
<keyword evidence="3" id="KW-0731">Sigma factor</keyword>
<evidence type="ECO:0000259" key="6">
    <source>
        <dbReference type="Pfam" id="PF04542"/>
    </source>
</evidence>
<evidence type="ECO:0000256" key="2">
    <source>
        <dbReference type="ARBA" id="ARBA00023015"/>
    </source>
</evidence>
<dbReference type="GO" id="GO:0006352">
    <property type="term" value="P:DNA-templated transcription initiation"/>
    <property type="evidence" value="ECO:0007669"/>
    <property type="project" value="InterPro"/>
</dbReference>
<organism evidence="7 8">
    <name type="scientific">Allorhodopirellula heiligendammensis</name>
    <dbReference type="NCBI Taxonomy" id="2714739"/>
    <lineage>
        <taxon>Bacteria</taxon>
        <taxon>Pseudomonadati</taxon>
        <taxon>Planctomycetota</taxon>
        <taxon>Planctomycetia</taxon>
        <taxon>Pirellulales</taxon>
        <taxon>Pirellulaceae</taxon>
        <taxon>Allorhodopirellula</taxon>
    </lineage>
</organism>
<evidence type="ECO:0000256" key="5">
    <source>
        <dbReference type="ARBA" id="ARBA00023163"/>
    </source>
</evidence>
<dbReference type="InterPro" id="IPR039425">
    <property type="entry name" value="RNA_pol_sigma-70-like"/>
</dbReference>
<comment type="similarity">
    <text evidence="1">Belongs to the sigma-70 factor family. ECF subfamily.</text>
</comment>
<dbReference type="InterPro" id="IPR014284">
    <property type="entry name" value="RNA_pol_sigma-70_dom"/>
</dbReference>
<keyword evidence="5" id="KW-0804">Transcription</keyword>
<dbReference type="PANTHER" id="PTHR43133:SF8">
    <property type="entry name" value="RNA POLYMERASE SIGMA FACTOR HI_1459-RELATED"/>
    <property type="match status" value="1"/>
</dbReference>
<dbReference type="PANTHER" id="PTHR43133">
    <property type="entry name" value="RNA POLYMERASE ECF-TYPE SIGMA FACTO"/>
    <property type="match status" value="1"/>
</dbReference>
<evidence type="ECO:0000256" key="3">
    <source>
        <dbReference type="ARBA" id="ARBA00023082"/>
    </source>
</evidence>
<dbReference type="SUPFAM" id="SSF88946">
    <property type="entry name" value="Sigma2 domain of RNA polymerase sigma factors"/>
    <property type="match status" value="1"/>
</dbReference>
<proteinExistence type="inferred from homology"/>
<dbReference type="Pfam" id="PF04542">
    <property type="entry name" value="Sigma70_r2"/>
    <property type="match status" value="1"/>
</dbReference>
<dbReference type="RefSeq" id="WP_146405215.1">
    <property type="nucleotide sequence ID" value="NZ_SJPU01000001.1"/>
</dbReference>
<keyword evidence="4" id="KW-0238">DNA-binding</keyword>
<evidence type="ECO:0000256" key="4">
    <source>
        <dbReference type="ARBA" id="ARBA00023125"/>
    </source>
</evidence>
<evidence type="ECO:0000313" key="8">
    <source>
        <dbReference type="Proteomes" id="UP000319908"/>
    </source>
</evidence>
<sequence length="201" mass="22957">MSESPPTRATLLLRLRNHGDGDAWREFLRDYGPMIYRFVRRRGLQDADASDLVQDVMRSVAMAINRLEYEKEKGGFRAWLFTITRNKLSTYFEKRNRLGPIGNDSGQYKLLGQVSGDDGDLEQQWELEFQRQLAAIAMESVKLKTETKTWMAFELTAMKGLSAEEAGDQIGMSKGAVYVARSRVTAKLRIEIERLLAEEKA</sequence>
<dbReference type="NCBIfam" id="TIGR02937">
    <property type="entry name" value="sigma70-ECF"/>
    <property type="match status" value="1"/>
</dbReference>
<evidence type="ECO:0000313" key="7">
    <source>
        <dbReference type="EMBL" id="TWU18132.1"/>
    </source>
</evidence>